<evidence type="ECO:0000259" key="5">
    <source>
        <dbReference type="PROSITE" id="PS50076"/>
    </source>
</evidence>
<dbReference type="SMART" id="SM00355">
    <property type="entry name" value="ZnF_C2H2"/>
    <property type="match status" value="1"/>
</dbReference>
<dbReference type="PROSITE" id="PS00028">
    <property type="entry name" value="ZINC_FINGER_C2H2_1"/>
    <property type="match status" value="1"/>
</dbReference>
<keyword evidence="7" id="KW-1185">Reference proteome</keyword>
<dbReference type="SUPFAM" id="SSF57667">
    <property type="entry name" value="beta-beta-alpha zinc fingers"/>
    <property type="match status" value="1"/>
</dbReference>
<dbReference type="SMART" id="SM00271">
    <property type="entry name" value="DnaJ"/>
    <property type="match status" value="1"/>
</dbReference>
<feature type="region of interest" description="Disordered" evidence="4">
    <location>
        <begin position="259"/>
        <end position="314"/>
    </location>
</feature>
<gene>
    <name evidence="6" type="ORF">ADEAN_000489600</name>
</gene>
<dbReference type="Gene3D" id="1.10.287.110">
    <property type="entry name" value="DnaJ domain"/>
    <property type="match status" value="1"/>
</dbReference>
<sequence>MSTRTMRCYYEVLELDRKATPDDIRKAYKKMSLQYHPDRNYGNVEEADKKFKEVQNAYSILSDPNEKEWYDSHRESILRGGDGTSAPDEINLFEFFNINCFDGFGDDEQGFYAVYNRVFQTLIDEESDYNDKAKSWPLFGSSESEWSEVQAFYRHWKGFNSVKTFAWQDEYKVSEMEDRYSRRAADRINQKARATAKKEYQQNVRSLAQFIYKRDPRVQEQLEKIEEEEKAKEEARLLKEEEAFRRRREAKERIWAEAAEQEAREEEERNARGDMGDGSSLEVLYELDRAAKEARAKEMESDEDEKQQSFKCPACKKTYKSANQYKEHINSNKHKTKLKQLAAKGTDVVALMAEPKDDETKTD</sequence>
<dbReference type="SUPFAM" id="SSF46565">
    <property type="entry name" value="Chaperone J-domain"/>
    <property type="match status" value="1"/>
</dbReference>
<dbReference type="VEuPathDB" id="TriTrypDB:ADEAN_000489600"/>
<dbReference type="PRINTS" id="PR00625">
    <property type="entry name" value="JDOMAIN"/>
</dbReference>
<dbReference type="Pfam" id="PF12171">
    <property type="entry name" value="zf-C2H2_jaz"/>
    <property type="match status" value="1"/>
</dbReference>
<dbReference type="Proteomes" id="UP000515908">
    <property type="component" value="Chromosome 08"/>
</dbReference>
<keyword evidence="1" id="KW-0479">Metal-binding</keyword>
<dbReference type="InterPro" id="IPR018253">
    <property type="entry name" value="DnaJ_domain_CS"/>
</dbReference>
<dbReference type="FunFam" id="1.10.287.110:FF:000046">
    <property type="entry name" value="dnaJ homolog subfamily C member 21"/>
    <property type="match status" value="1"/>
</dbReference>
<evidence type="ECO:0000256" key="3">
    <source>
        <dbReference type="ARBA" id="ARBA00022833"/>
    </source>
</evidence>
<keyword evidence="3" id="KW-0862">Zinc</keyword>
<reference evidence="6 7" key="1">
    <citation type="submission" date="2020-08" db="EMBL/GenBank/DDBJ databases">
        <authorList>
            <person name="Newling K."/>
            <person name="Davey J."/>
            <person name="Forrester S."/>
        </authorList>
    </citation>
    <scope>NUCLEOTIDE SEQUENCE [LARGE SCALE GENOMIC DNA]</scope>
    <source>
        <strain evidence="7">Crithidia deanei Carvalho (ATCC PRA-265)</strain>
    </source>
</reference>
<evidence type="ECO:0000256" key="4">
    <source>
        <dbReference type="SAM" id="MobiDB-lite"/>
    </source>
</evidence>
<dbReference type="PANTHER" id="PTHR44029:SF1">
    <property type="entry name" value="DNAJ HOMOLOG SUBFAMILY C MEMBER 21"/>
    <property type="match status" value="1"/>
</dbReference>
<dbReference type="CDD" id="cd06257">
    <property type="entry name" value="DnaJ"/>
    <property type="match status" value="1"/>
</dbReference>
<dbReference type="PROSITE" id="PS50076">
    <property type="entry name" value="DNAJ_2"/>
    <property type="match status" value="1"/>
</dbReference>
<feature type="domain" description="J" evidence="5">
    <location>
        <begin position="8"/>
        <end position="74"/>
    </location>
</feature>
<dbReference type="Pfam" id="PF21884">
    <property type="entry name" value="ZUO1-like_ZHD"/>
    <property type="match status" value="1"/>
</dbReference>
<dbReference type="InterPro" id="IPR036236">
    <property type="entry name" value="Znf_C2H2_sf"/>
</dbReference>
<dbReference type="GO" id="GO:0005737">
    <property type="term" value="C:cytoplasm"/>
    <property type="evidence" value="ECO:0007669"/>
    <property type="project" value="TreeGrafter"/>
</dbReference>
<evidence type="ECO:0000256" key="2">
    <source>
        <dbReference type="ARBA" id="ARBA00022771"/>
    </source>
</evidence>
<feature type="compositionally biased region" description="Basic and acidic residues" evidence="4">
    <location>
        <begin position="286"/>
        <end position="299"/>
    </location>
</feature>
<dbReference type="OrthoDB" id="552049at2759"/>
<evidence type="ECO:0000256" key="1">
    <source>
        <dbReference type="ARBA" id="ARBA00022723"/>
    </source>
</evidence>
<protein>
    <submittedName>
        <fullName evidence="6">DnaJ domain/Zinc-finger of C2H2 type/Zinc-finger double-stranded RNA-binding, putative</fullName>
    </submittedName>
</protein>
<dbReference type="GO" id="GO:0003676">
    <property type="term" value="F:nucleic acid binding"/>
    <property type="evidence" value="ECO:0007669"/>
    <property type="project" value="InterPro"/>
</dbReference>
<dbReference type="InterPro" id="IPR054076">
    <property type="entry name" value="ZUO1-like_ZHD"/>
</dbReference>
<dbReference type="AlphaFoldDB" id="A0A7G2CC76"/>
<dbReference type="InterPro" id="IPR051964">
    <property type="entry name" value="Chaperone_stress_response"/>
</dbReference>
<dbReference type="GO" id="GO:0008270">
    <property type="term" value="F:zinc ion binding"/>
    <property type="evidence" value="ECO:0007669"/>
    <property type="project" value="UniProtKB-KW"/>
</dbReference>
<dbReference type="SMART" id="SM00451">
    <property type="entry name" value="ZnF_U1"/>
    <property type="match status" value="1"/>
</dbReference>
<accession>A0A7G2CC76</accession>
<evidence type="ECO:0000313" key="6">
    <source>
        <dbReference type="EMBL" id="CAD2217418.1"/>
    </source>
</evidence>
<keyword evidence="2 6" id="KW-0863">Zinc-finger</keyword>
<dbReference type="InterPro" id="IPR003604">
    <property type="entry name" value="Matrin/U1-like-C_Znf_C2H2"/>
</dbReference>
<proteinExistence type="predicted"/>
<dbReference type="Pfam" id="PF00226">
    <property type="entry name" value="DnaJ"/>
    <property type="match status" value="1"/>
</dbReference>
<dbReference type="InterPro" id="IPR001623">
    <property type="entry name" value="DnaJ_domain"/>
</dbReference>
<evidence type="ECO:0000313" key="7">
    <source>
        <dbReference type="Proteomes" id="UP000515908"/>
    </source>
</evidence>
<organism evidence="6 7">
    <name type="scientific">Angomonas deanei</name>
    <dbReference type="NCBI Taxonomy" id="59799"/>
    <lineage>
        <taxon>Eukaryota</taxon>
        <taxon>Discoba</taxon>
        <taxon>Euglenozoa</taxon>
        <taxon>Kinetoplastea</taxon>
        <taxon>Metakinetoplastina</taxon>
        <taxon>Trypanosomatida</taxon>
        <taxon>Trypanosomatidae</taxon>
        <taxon>Strigomonadinae</taxon>
        <taxon>Angomonas</taxon>
    </lineage>
</organism>
<name>A0A7G2CC76_9TRYP</name>
<dbReference type="InterPro" id="IPR036869">
    <property type="entry name" value="J_dom_sf"/>
</dbReference>
<dbReference type="PANTHER" id="PTHR44029">
    <property type="entry name" value="DNAJ HOMOLOG SUBFAMILY C MEMBER 21"/>
    <property type="match status" value="1"/>
</dbReference>
<feature type="compositionally biased region" description="Basic and acidic residues" evidence="4">
    <location>
        <begin position="266"/>
        <end position="275"/>
    </location>
</feature>
<dbReference type="InterPro" id="IPR022755">
    <property type="entry name" value="Znf_C2H2_jaz"/>
</dbReference>
<dbReference type="PROSITE" id="PS00636">
    <property type="entry name" value="DNAJ_1"/>
    <property type="match status" value="1"/>
</dbReference>
<dbReference type="EMBL" id="LR877152">
    <property type="protein sequence ID" value="CAD2217418.1"/>
    <property type="molecule type" value="Genomic_DNA"/>
</dbReference>
<dbReference type="InterPro" id="IPR013087">
    <property type="entry name" value="Znf_C2H2_type"/>
</dbReference>
<dbReference type="Gene3D" id="3.30.160.60">
    <property type="entry name" value="Classic Zinc Finger"/>
    <property type="match status" value="1"/>
</dbReference>